<dbReference type="EMBL" id="JAHQXE010000001">
    <property type="protein sequence ID" value="MBV0901044.1"/>
    <property type="molecule type" value="Genomic_DNA"/>
</dbReference>
<evidence type="ECO:0000259" key="2">
    <source>
        <dbReference type="Pfam" id="PF13575"/>
    </source>
</evidence>
<reference evidence="3" key="1">
    <citation type="submission" date="2021-06" db="EMBL/GenBank/DDBJ databases">
        <title>New haloarchaea isolates fom saline soil.</title>
        <authorList>
            <person name="Duran-Viseras A."/>
            <person name="Sanchez-Porro C.S."/>
            <person name="Ventosa A."/>
        </authorList>
    </citation>
    <scope>NUCLEOTIDE SEQUENCE</scope>
    <source>
        <strain evidence="3">JCM 18369</strain>
    </source>
</reference>
<comment type="caution">
    <text evidence="3">The sequence shown here is derived from an EMBL/GenBank/DDBJ whole genome shotgun (WGS) entry which is preliminary data.</text>
</comment>
<organism evidence="3 4">
    <name type="scientific">Haloarcula salina</name>
    <dbReference type="NCBI Taxonomy" id="1429914"/>
    <lineage>
        <taxon>Archaea</taxon>
        <taxon>Methanobacteriati</taxon>
        <taxon>Methanobacteriota</taxon>
        <taxon>Stenosarchaea group</taxon>
        <taxon>Halobacteria</taxon>
        <taxon>Halobacteriales</taxon>
        <taxon>Haloarculaceae</taxon>
        <taxon>Haloarcula</taxon>
    </lineage>
</organism>
<dbReference type="Pfam" id="PF13575">
    <property type="entry name" value="DUF4135"/>
    <property type="match status" value="1"/>
</dbReference>
<dbReference type="AlphaFoldDB" id="A0AA41KJM8"/>
<name>A0AA41KJM8_9EURY</name>
<evidence type="ECO:0000313" key="4">
    <source>
        <dbReference type="Proteomes" id="UP001166304"/>
    </source>
</evidence>
<gene>
    <name evidence="3" type="ORF">KTS37_04500</name>
</gene>
<dbReference type="InterPro" id="IPR017146">
    <property type="entry name" value="Lanti_2_LanM"/>
</dbReference>
<feature type="region of interest" description="Disordered" evidence="1">
    <location>
        <begin position="1"/>
        <end position="38"/>
    </location>
</feature>
<evidence type="ECO:0000313" key="3">
    <source>
        <dbReference type="EMBL" id="MBV0901044.1"/>
    </source>
</evidence>
<proteinExistence type="predicted"/>
<evidence type="ECO:0000256" key="1">
    <source>
        <dbReference type="SAM" id="MobiDB-lite"/>
    </source>
</evidence>
<dbReference type="SMART" id="SM01260">
    <property type="entry name" value="LANC_like"/>
    <property type="match status" value="1"/>
</dbReference>
<dbReference type="Gene3D" id="1.50.10.10">
    <property type="match status" value="1"/>
</dbReference>
<feature type="region of interest" description="Disordered" evidence="1">
    <location>
        <begin position="413"/>
        <end position="440"/>
    </location>
</feature>
<sequence length="1042" mass="115833">MEHTFTVAERRELAGRARTIHERLSNTPNDPGPEPPIEPEEILAEWQDKFSDTDAFSDRLDDLTDSVSTVYDQLAATHWPEDESLPDWVDVVDDVVRFCHQNEPDRIDSTPDDEPFRDFLEGIVTYARRQLPDDIPHAPLEPMSEWLVGQLSLLTRRALFVEFKSFVEYNDSELADADPTEYDDPPRKYYRDFIHRMYEHGFQSLCLEYPVLARQLALCVDQWISAVRELFDRLATDRDEIGDQFGIAGDLIAVKPLSEDAHRHNRIPVRCLFETGSVVYKPRDVDGARVLYTVLSRLDSCLSSGDFSQPELLSRDGYGWMEALDYADLESTADVREYYERAGSLTCVAYCLNLTDCQYENVLVDGEQPQIVDGETVFHPHTEATAMPTPSEIVRLSQQSILSTLLVPWSMGESPHNADDDTGVSHAGLGRSSSVHSKEVPRPEIRAANTDVMTVEEVYPEVDMTTNTVTVDSTDHPPGQYISELRSGFLDAYDTIAELHAKGRFFDEVAPTELVENVETRFVYRATAEYGSILHLATGRDQLRDGARLSVEFEQLAAPFFDGQIDDRQYLDLFAAERRALRRRDIPRFATSATDPAIRHDGESIGVEVSQSGYSQSKQLVGAMTAADRKRQAWLLEYAFRPTVSGELPGPIPDTAPFETVARTCFERVLDAAAQIDDRRQWVSISPTNSGLEIYPTDVSLYHGRGGIALAAAALSTVTEMSRYEAVASELLEPLLAHVSAADQPASLGGTLGIGSIIYTFTVVASLTGSAEYRSAATDAIEMVTEPLVSEDRSFDVMEGAAGTLLALLAHHDRFGGGDVLDRAVLCGERLLEGRISVDGHQTWQCADDEPPLTSFAHGSSGCAYALARLAEKTDESRFEAAAREAIAFERSLFDPERCNWAKSPREEEYVDKWCHGRTGIALGRLGTALALDEDTFKTDAIDAFSAITRGDGADMDHLCCGNLGRSEAMLVGARRTGMDREDAETLVRRSLARQQRDGIFSMTGHATEFANPTFFHGLAGVTYELLRFRRPDTLPSVLLFE</sequence>
<dbReference type="InterPro" id="IPR007822">
    <property type="entry name" value="LANC-like"/>
</dbReference>
<dbReference type="InterPro" id="IPR012341">
    <property type="entry name" value="6hp_glycosidase-like_sf"/>
</dbReference>
<protein>
    <submittedName>
        <fullName evidence="3">Type 2 lantipeptide synthetase LanM family protein</fullName>
    </submittedName>
</protein>
<dbReference type="Proteomes" id="UP001166304">
    <property type="component" value="Unassembled WGS sequence"/>
</dbReference>
<dbReference type="NCBIfam" id="TIGR03897">
    <property type="entry name" value="lanti_2_LanM"/>
    <property type="match status" value="1"/>
</dbReference>
<dbReference type="SUPFAM" id="SSF158745">
    <property type="entry name" value="LanC-like"/>
    <property type="match status" value="1"/>
</dbReference>
<keyword evidence="4" id="KW-1185">Reference proteome</keyword>
<feature type="domain" description="Lantibiotic biosynthesis protein dehydration" evidence="2">
    <location>
        <begin position="209"/>
        <end position="591"/>
    </location>
</feature>
<dbReference type="Pfam" id="PF05147">
    <property type="entry name" value="LANC_like"/>
    <property type="match status" value="1"/>
</dbReference>
<accession>A0AA41KJM8</accession>
<dbReference type="GO" id="GO:0031179">
    <property type="term" value="P:peptide modification"/>
    <property type="evidence" value="ECO:0007669"/>
    <property type="project" value="InterPro"/>
</dbReference>
<dbReference type="PIRSF" id="PIRSF037228">
    <property type="entry name" value="Lant_mod_RumM"/>
    <property type="match status" value="1"/>
</dbReference>
<dbReference type="GO" id="GO:0005975">
    <property type="term" value="P:carbohydrate metabolic process"/>
    <property type="evidence" value="ECO:0007669"/>
    <property type="project" value="InterPro"/>
</dbReference>
<feature type="compositionally biased region" description="Basic and acidic residues" evidence="1">
    <location>
        <begin position="1"/>
        <end position="24"/>
    </location>
</feature>
<dbReference type="CDD" id="cd04792">
    <property type="entry name" value="LanM-like"/>
    <property type="match status" value="1"/>
</dbReference>
<dbReference type="InterPro" id="IPR025410">
    <property type="entry name" value="Lant_dehyd"/>
</dbReference>
<dbReference type="PRINTS" id="PR01950">
    <property type="entry name" value="LANCSUPER"/>
</dbReference>
<dbReference type="RefSeq" id="WP_162411689.1">
    <property type="nucleotide sequence ID" value="NZ_JAHQXE010000001.1"/>
</dbReference>